<accession>A0A366GT85</accession>
<dbReference type="NCBIfam" id="NF033191">
    <property type="entry name" value="JDVT-CTERM"/>
    <property type="match status" value="1"/>
</dbReference>
<organism evidence="3 4">
    <name type="scientific">Marinobacter pelagius</name>
    <dbReference type="NCBI Taxonomy" id="379482"/>
    <lineage>
        <taxon>Bacteria</taxon>
        <taxon>Pseudomonadati</taxon>
        <taxon>Pseudomonadota</taxon>
        <taxon>Gammaproteobacteria</taxon>
        <taxon>Pseudomonadales</taxon>
        <taxon>Marinobacteraceae</taxon>
        <taxon>Marinobacter</taxon>
    </lineage>
</organism>
<keyword evidence="2" id="KW-0732">Signal</keyword>
<dbReference type="RefSeq" id="WP_147252198.1">
    <property type="nucleotide sequence ID" value="NZ_QNRO01000006.1"/>
</dbReference>
<evidence type="ECO:0000256" key="2">
    <source>
        <dbReference type="SAM" id="SignalP"/>
    </source>
</evidence>
<proteinExistence type="predicted"/>
<evidence type="ECO:0000313" key="4">
    <source>
        <dbReference type="Proteomes" id="UP000252995"/>
    </source>
</evidence>
<name>A0A366GT85_9GAMM</name>
<protein>
    <submittedName>
        <fullName evidence="3">Uncharacterized protein</fullName>
    </submittedName>
</protein>
<dbReference type="Proteomes" id="UP000252995">
    <property type="component" value="Unassembled WGS sequence"/>
</dbReference>
<feature type="region of interest" description="Disordered" evidence="1">
    <location>
        <begin position="582"/>
        <end position="610"/>
    </location>
</feature>
<dbReference type="OrthoDB" id="7486720at2"/>
<gene>
    <name evidence="3" type="ORF">DET50_10689</name>
</gene>
<feature type="signal peptide" evidence="2">
    <location>
        <begin position="1"/>
        <end position="30"/>
    </location>
</feature>
<comment type="caution">
    <text evidence="3">The sequence shown here is derived from an EMBL/GenBank/DDBJ whole genome shotgun (WGS) entry which is preliminary data.</text>
</comment>
<sequence>MKTTKTNFVRKPLAAAVMCSALGLSPAVFGATIDSVNEDNLAVPPVDGKTLVYTDTEGTATFGWLDPVNDSGVIGRGIEVYNEAFTGKVDEVAYDFAGCIMAQPDRQLLDPPQVNCQAPGDSGKRFKLKTTETNGPIDLVFNVTSDSEPKLYRVIGKFSNLTDITNSVGGALKGFRFETGFGVGNEFTPSSAEDGLSFGFRTDIDGKLSIGPVGKYPGGLFGGSKVEGLPFFNTSIAEFVESDVTLLDQDTLETNGIIPTPYSDLAGADSGWLALTSVPTGWFIDHDGNPSNDSILLAYDDPKTPEEDWKTFEKVFRVAADDPTGGWDGTVVYEFDHDDDRTTAPIPVDIPAVNWDPNGDSFNADVTWTVTNEDGSESTYTVQNYVNDVSPLVNTLDEGDPVDGSFDAVALAPNTAEGLYTGFFNVLIDGEAVLIDPFADWANTPVTIRDSAVDAEMLTDASKFVVWNPEALDGEGAYEANPAYTGAYVFSDYDLDGDSVLSLTEISSAGFFAQGSTDTLARWPGYVQGAIEDLANVNINTTISVAETFSMNWPTCTGDGTQTNCTFTLRVTGLNDAVEAPSIPVTPVEPEPEEPAASSSDGDGTIFGCTAGKPGSPFDPVLPSMVLMALAGLWARKRRATA</sequence>
<dbReference type="EMBL" id="QNRO01000006">
    <property type="protein sequence ID" value="RBP31068.1"/>
    <property type="molecule type" value="Genomic_DNA"/>
</dbReference>
<reference evidence="3 4" key="1">
    <citation type="submission" date="2018-06" db="EMBL/GenBank/DDBJ databases">
        <title>Freshwater and sediment microbial communities from various areas in North America, analyzing microbe dynamics in response to fracking.</title>
        <authorList>
            <person name="Lamendella R."/>
        </authorList>
    </citation>
    <scope>NUCLEOTIDE SEQUENCE [LARGE SCALE GENOMIC DNA]</scope>
    <source>
        <strain evidence="3 4">114J</strain>
    </source>
</reference>
<evidence type="ECO:0000313" key="3">
    <source>
        <dbReference type="EMBL" id="RBP31068.1"/>
    </source>
</evidence>
<dbReference type="AlphaFoldDB" id="A0A366GT85"/>
<dbReference type="NCBIfam" id="NF033657">
    <property type="entry name" value="choice_anch_F"/>
    <property type="match status" value="1"/>
</dbReference>
<feature type="chain" id="PRO_5017008392" evidence="2">
    <location>
        <begin position="31"/>
        <end position="642"/>
    </location>
</feature>
<evidence type="ECO:0000256" key="1">
    <source>
        <dbReference type="SAM" id="MobiDB-lite"/>
    </source>
</evidence>